<dbReference type="AlphaFoldDB" id="A0A327YZD6"/>
<protein>
    <submittedName>
        <fullName evidence="3">Putative amidase-like protein</fullName>
    </submittedName>
</protein>
<feature type="domain" description="Putative amidase" evidence="2">
    <location>
        <begin position="606"/>
        <end position="765"/>
    </location>
</feature>
<dbReference type="EMBL" id="QLMJ01000025">
    <property type="protein sequence ID" value="RAK26976.1"/>
    <property type="molecule type" value="Genomic_DNA"/>
</dbReference>
<organism evidence="3 4">
    <name type="scientific">Actinoplanes lutulentus</name>
    <dbReference type="NCBI Taxonomy" id="1287878"/>
    <lineage>
        <taxon>Bacteria</taxon>
        <taxon>Bacillati</taxon>
        <taxon>Actinomycetota</taxon>
        <taxon>Actinomycetes</taxon>
        <taxon>Micromonosporales</taxon>
        <taxon>Micromonosporaceae</taxon>
        <taxon>Actinoplanes</taxon>
    </lineage>
</organism>
<feature type="signal peptide" evidence="1">
    <location>
        <begin position="1"/>
        <end position="36"/>
    </location>
</feature>
<dbReference type="Proteomes" id="UP000249341">
    <property type="component" value="Unassembled WGS sequence"/>
</dbReference>
<evidence type="ECO:0000259" key="2">
    <source>
        <dbReference type="Pfam" id="PF12671"/>
    </source>
</evidence>
<dbReference type="Pfam" id="PF12671">
    <property type="entry name" value="Amidase_6"/>
    <property type="match status" value="1"/>
</dbReference>
<accession>A0A327YZD6</accession>
<feature type="chain" id="PRO_5016315383" evidence="1">
    <location>
        <begin position="37"/>
        <end position="784"/>
    </location>
</feature>
<proteinExistence type="predicted"/>
<comment type="caution">
    <text evidence="3">The sequence shown here is derived from an EMBL/GenBank/DDBJ whole genome shotgun (WGS) entry which is preliminary data.</text>
</comment>
<dbReference type="InterPro" id="IPR024301">
    <property type="entry name" value="Amidase_6"/>
</dbReference>
<evidence type="ECO:0000313" key="4">
    <source>
        <dbReference type="Proteomes" id="UP000249341"/>
    </source>
</evidence>
<evidence type="ECO:0000256" key="1">
    <source>
        <dbReference type="SAM" id="SignalP"/>
    </source>
</evidence>
<gene>
    <name evidence="3" type="ORF">B0I29_125133</name>
</gene>
<reference evidence="3 4" key="1">
    <citation type="submission" date="2018-06" db="EMBL/GenBank/DDBJ databases">
        <title>Genomic Encyclopedia of Type Strains, Phase III (KMG-III): the genomes of soil and plant-associated and newly described type strains.</title>
        <authorList>
            <person name="Whitman W."/>
        </authorList>
    </citation>
    <scope>NUCLEOTIDE SEQUENCE [LARGE SCALE GENOMIC DNA]</scope>
    <source>
        <strain evidence="3 4">CGMCC 4.7090</strain>
    </source>
</reference>
<name>A0A327YZD6_9ACTN</name>
<keyword evidence="4" id="KW-1185">Reference proteome</keyword>
<sequence>MVHMVSRRFWRLCLAALMSVAVTAGLAAVTPTPAQAQWYCDDDFVTTTNGDGSGIMNFAQNLRHGPYADCNNTGVQAKVGQKVWFWCYTYNSWGNKWWYARLDATQDYGWIFEDNISSIDLDDDGSATTPAKECSITGQPALGTRSITPATSCVTGTARPSINTTRPVLGITGTDPNGDTLLADFEWFTTGGTKIGGATSAEFNSGAKGSVTVPAGAFVNGGTYAWRVRVTDGMRFSPWSSKCEVVVNTVPRLGARTTAAAPVCVIGSGRPVAGLTPALAATYGYAASATLAVTFEWWPVEGTEALGTATVSGKNATAAATTVPAGQLTDGDSYQWRVKADEGTITSGWSPWCEFTASAEVAEMPADKATLLATSANAPTATDVDLDADEPLAATADAGPATDVAAIRSDMESLMESFNQAQRLSPAPATRQAQATRYVSDVTAANTSPGMSAYSAASASSFIAKVSVSLDRSVLDTEATALAQAMQADAADPTLPSLVSSDFQVLEWRGIQVSGSTATAIVLGATTNCFEGGSLSTEEGCTSPDPTQWQVSLRKGDDGQWRMVTFDGYTETPAEEPGQVEPDPSASPEAEAEAQVMAKGYGSRFDGVAAQNWAKANYAKTSTSNPTIPNYKFYGSDCTNFVSAAWNRGGKIPMTNNWHQARWYNNDGYYFKEGSYSFIRVKDFRSRWYDIGSRYVYVQGRTALNKKYSPAGTGEAYIFDSGNKRSKPDWQHAAIQVGFSKGYDEYAQHSSGKVTDWRTWYWKRTSYQRVNMEKSGHGLRIIRP</sequence>
<keyword evidence="1" id="KW-0732">Signal</keyword>
<evidence type="ECO:0000313" key="3">
    <source>
        <dbReference type="EMBL" id="RAK26976.1"/>
    </source>
</evidence>